<dbReference type="AlphaFoldDB" id="A0A1W1ZPS7"/>
<dbReference type="OrthoDB" id="1418731at2"/>
<dbReference type="EMBL" id="FWXO01000002">
    <property type="protein sequence ID" value="SMC50555.1"/>
    <property type="molecule type" value="Genomic_DNA"/>
</dbReference>
<accession>A0A1W1ZPS7</accession>
<name>A0A1W1ZPS7_9FLAO</name>
<evidence type="ECO:0000313" key="2">
    <source>
        <dbReference type="Proteomes" id="UP000192360"/>
    </source>
</evidence>
<evidence type="ECO:0000313" key="1">
    <source>
        <dbReference type="EMBL" id="SMC50555.1"/>
    </source>
</evidence>
<gene>
    <name evidence="1" type="ORF">SAMN05660703_1465</name>
</gene>
<reference evidence="1 2" key="1">
    <citation type="submission" date="2017-04" db="EMBL/GenBank/DDBJ databases">
        <authorList>
            <person name="Afonso C.L."/>
            <person name="Miller P.J."/>
            <person name="Scott M.A."/>
            <person name="Spackman E."/>
            <person name="Goraichik I."/>
            <person name="Dimitrov K.M."/>
            <person name="Suarez D.L."/>
            <person name="Swayne D.E."/>
        </authorList>
    </citation>
    <scope>NUCLEOTIDE SEQUENCE [LARGE SCALE GENOMIC DNA]</scope>
    <source>
        <strain evidence="1 2">DSM 21164</strain>
    </source>
</reference>
<dbReference type="RefSeq" id="WP_084060780.1">
    <property type="nucleotide sequence ID" value="NZ_FWXO01000002.1"/>
</dbReference>
<protein>
    <submittedName>
        <fullName evidence="1">Uncharacterized protein</fullName>
    </submittedName>
</protein>
<keyword evidence="2" id="KW-1185">Reference proteome</keyword>
<organism evidence="1 2">
    <name type="scientific">Cellulophaga tyrosinoxydans</name>
    <dbReference type="NCBI Taxonomy" id="504486"/>
    <lineage>
        <taxon>Bacteria</taxon>
        <taxon>Pseudomonadati</taxon>
        <taxon>Bacteroidota</taxon>
        <taxon>Flavobacteriia</taxon>
        <taxon>Flavobacteriales</taxon>
        <taxon>Flavobacteriaceae</taxon>
        <taxon>Cellulophaga</taxon>
    </lineage>
</organism>
<dbReference type="STRING" id="504486.SAMN05660703_1465"/>
<dbReference type="Proteomes" id="UP000192360">
    <property type="component" value="Unassembled WGS sequence"/>
</dbReference>
<sequence>MAHRKNTPKKGLKAYNDQDNSILGLDAFKLKLEKDFFCDVNIRNAQLSLLSNNLILETKFNFNLYDGLSLLANRRIGDLDLDIEKKNECLFLTALENLDELNNKTIDIEELNIIFNDCTIIIHRIFENSIAFQINNLISELYKNQIFYTQEYTKTPYEIHIPVFEESPFDVDYSVLNIKTNTNHGHDYFAFWGLYFEDCVDSAIFDFGNKNIIDGELTMVNY</sequence>
<proteinExistence type="predicted"/>